<reference evidence="6" key="1">
    <citation type="journal article" date="2021" name="PeerJ">
        <title>Extensive microbial diversity within the chicken gut microbiome revealed by metagenomics and culture.</title>
        <authorList>
            <person name="Gilroy R."/>
            <person name="Ravi A."/>
            <person name="Getino M."/>
            <person name="Pursley I."/>
            <person name="Horton D.L."/>
            <person name="Alikhan N.F."/>
            <person name="Baker D."/>
            <person name="Gharbi K."/>
            <person name="Hall N."/>
            <person name="Watson M."/>
            <person name="Adriaenssens E.M."/>
            <person name="Foster-Nyarko E."/>
            <person name="Jarju S."/>
            <person name="Secka A."/>
            <person name="Antonio M."/>
            <person name="Oren A."/>
            <person name="Chaudhuri R.R."/>
            <person name="La Ragione R."/>
            <person name="Hildebrand F."/>
            <person name="Pallen M.J."/>
        </authorList>
    </citation>
    <scope>NUCLEOTIDE SEQUENCE</scope>
    <source>
        <strain evidence="6">CHK189-11263</strain>
    </source>
</reference>
<evidence type="ECO:0000256" key="2">
    <source>
        <dbReference type="ARBA" id="ARBA00023125"/>
    </source>
</evidence>
<feature type="domain" description="HTH rpiR-type" evidence="4">
    <location>
        <begin position="4"/>
        <end position="80"/>
    </location>
</feature>
<dbReference type="InterPro" id="IPR036388">
    <property type="entry name" value="WH-like_DNA-bd_sf"/>
</dbReference>
<protein>
    <submittedName>
        <fullName evidence="6">MurR/RpiR family transcriptional regulator</fullName>
    </submittedName>
</protein>
<name>A0A9D2M9Y5_9FIRM</name>
<proteinExistence type="predicted"/>
<reference evidence="6" key="2">
    <citation type="submission" date="2021-04" db="EMBL/GenBank/DDBJ databases">
        <authorList>
            <person name="Gilroy R."/>
        </authorList>
    </citation>
    <scope>NUCLEOTIDE SEQUENCE</scope>
    <source>
        <strain evidence="6">CHK189-11263</strain>
    </source>
</reference>
<dbReference type="GO" id="GO:0003677">
    <property type="term" value="F:DNA binding"/>
    <property type="evidence" value="ECO:0007669"/>
    <property type="project" value="UniProtKB-KW"/>
</dbReference>
<dbReference type="SUPFAM" id="SSF53697">
    <property type="entry name" value="SIS domain"/>
    <property type="match status" value="1"/>
</dbReference>
<dbReference type="PROSITE" id="PS51071">
    <property type="entry name" value="HTH_RPIR"/>
    <property type="match status" value="1"/>
</dbReference>
<gene>
    <name evidence="6" type="ORF">H9714_02300</name>
</gene>
<dbReference type="Proteomes" id="UP000824208">
    <property type="component" value="Unassembled WGS sequence"/>
</dbReference>
<dbReference type="EMBL" id="DWYC01000027">
    <property type="protein sequence ID" value="HJB56363.1"/>
    <property type="molecule type" value="Genomic_DNA"/>
</dbReference>
<keyword evidence="1" id="KW-0805">Transcription regulation</keyword>
<dbReference type="GO" id="GO:0003700">
    <property type="term" value="F:DNA-binding transcription factor activity"/>
    <property type="evidence" value="ECO:0007669"/>
    <property type="project" value="InterPro"/>
</dbReference>
<sequence>MAFSNVFAQLDNEYYQLTSAEKRVADYIVAHQSQTQYMSISELAEKCNVAEATISRFCRRMGYKGYSAFKLAVANSVTGQAAAGAAVPGGEGAALPGGPYGEMLKTNIEAITQTANLARPEQIRRAARMLLEADKVFCMGQGGSMIMAEEAAHLFSTVRPGFFPVSDSHLQAIRCAQLTRGDVVFYFSYSGSTRDLTDALRLARERQAGVILVTRFPKSPGAVYADIVLQCGSNESPTQLGTVAARMAQLFLLDMLYYELCRMDETGTAAARSRVARALSDKHL</sequence>
<organism evidence="6 7">
    <name type="scientific">Candidatus Flavonifractor intestinipullorum</name>
    <dbReference type="NCBI Taxonomy" id="2838587"/>
    <lineage>
        <taxon>Bacteria</taxon>
        <taxon>Bacillati</taxon>
        <taxon>Bacillota</taxon>
        <taxon>Clostridia</taxon>
        <taxon>Eubacteriales</taxon>
        <taxon>Oscillospiraceae</taxon>
        <taxon>Flavonifractor</taxon>
    </lineage>
</organism>
<dbReference type="InterPro" id="IPR046348">
    <property type="entry name" value="SIS_dom_sf"/>
</dbReference>
<dbReference type="GO" id="GO:1901135">
    <property type="term" value="P:carbohydrate derivative metabolic process"/>
    <property type="evidence" value="ECO:0007669"/>
    <property type="project" value="InterPro"/>
</dbReference>
<dbReference type="InterPro" id="IPR000281">
    <property type="entry name" value="HTH_RpiR"/>
</dbReference>
<keyword evidence="3" id="KW-0804">Transcription</keyword>
<keyword evidence="2" id="KW-0238">DNA-binding</keyword>
<evidence type="ECO:0000259" key="4">
    <source>
        <dbReference type="PROSITE" id="PS51071"/>
    </source>
</evidence>
<dbReference type="Gene3D" id="3.40.50.10490">
    <property type="entry name" value="Glucose-6-phosphate isomerase like protein, domain 1"/>
    <property type="match status" value="1"/>
</dbReference>
<evidence type="ECO:0000256" key="1">
    <source>
        <dbReference type="ARBA" id="ARBA00023015"/>
    </source>
</evidence>
<dbReference type="PANTHER" id="PTHR30514">
    <property type="entry name" value="GLUCOKINASE"/>
    <property type="match status" value="1"/>
</dbReference>
<dbReference type="PROSITE" id="PS51464">
    <property type="entry name" value="SIS"/>
    <property type="match status" value="1"/>
</dbReference>
<dbReference type="AlphaFoldDB" id="A0A9D2M9Y5"/>
<dbReference type="InterPro" id="IPR009057">
    <property type="entry name" value="Homeodomain-like_sf"/>
</dbReference>
<dbReference type="CDD" id="cd05013">
    <property type="entry name" value="SIS_RpiR"/>
    <property type="match status" value="1"/>
</dbReference>
<evidence type="ECO:0000313" key="7">
    <source>
        <dbReference type="Proteomes" id="UP000824208"/>
    </source>
</evidence>
<evidence type="ECO:0000256" key="3">
    <source>
        <dbReference type="ARBA" id="ARBA00023163"/>
    </source>
</evidence>
<dbReference type="PANTHER" id="PTHR30514:SF1">
    <property type="entry name" value="HTH-TYPE TRANSCRIPTIONAL REGULATOR HEXR-RELATED"/>
    <property type="match status" value="1"/>
</dbReference>
<dbReference type="Gene3D" id="1.10.10.10">
    <property type="entry name" value="Winged helix-like DNA-binding domain superfamily/Winged helix DNA-binding domain"/>
    <property type="match status" value="1"/>
</dbReference>
<dbReference type="InterPro" id="IPR001347">
    <property type="entry name" value="SIS_dom"/>
</dbReference>
<dbReference type="InterPro" id="IPR035472">
    <property type="entry name" value="RpiR-like_SIS"/>
</dbReference>
<accession>A0A9D2M9Y5</accession>
<dbReference type="Pfam" id="PF01380">
    <property type="entry name" value="SIS"/>
    <property type="match status" value="1"/>
</dbReference>
<dbReference type="SUPFAM" id="SSF46689">
    <property type="entry name" value="Homeodomain-like"/>
    <property type="match status" value="1"/>
</dbReference>
<evidence type="ECO:0000259" key="5">
    <source>
        <dbReference type="PROSITE" id="PS51464"/>
    </source>
</evidence>
<dbReference type="GO" id="GO:0097367">
    <property type="term" value="F:carbohydrate derivative binding"/>
    <property type="evidence" value="ECO:0007669"/>
    <property type="project" value="InterPro"/>
</dbReference>
<feature type="domain" description="SIS" evidence="5">
    <location>
        <begin position="126"/>
        <end position="266"/>
    </location>
</feature>
<dbReference type="Pfam" id="PF01418">
    <property type="entry name" value="HTH_6"/>
    <property type="match status" value="1"/>
</dbReference>
<dbReference type="InterPro" id="IPR047640">
    <property type="entry name" value="RpiR-like"/>
</dbReference>
<comment type="caution">
    <text evidence="6">The sequence shown here is derived from an EMBL/GenBank/DDBJ whole genome shotgun (WGS) entry which is preliminary data.</text>
</comment>
<evidence type="ECO:0000313" key="6">
    <source>
        <dbReference type="EMBL" id="HJB56363.1"/>
    </source>
</evidence>